<dbReference type="RefSeq" id="WP_228849479.1">
    <property type="nucleotide sequence ID" value="NZ_JADCKQ010000011.1"/>
</dbReference>
<dbReference type="InterPro" id="IPR029044">
    <property type="entry name" value="Nucleotide-diphossugar_trans"/>
</dbReference>
<evidence type="ECO:0000313" key="3">
    <source>
        <dbReference type="EMBL" id="MBI1494728.1"/>
    </source>
</evidence>
<dbReference type="Pfam" id="PF00535">
    <property type="entry name" value="Glycos_transf_2"/>
    <property type="match status" value="1"/>
</dbReference>
<accession>A0A8J7IDT0</accession>
<dbReference type="AlphaFoldDB" id="A0A8J7IDT0"/>
<dbReference type="SUPFAM" id="SSF53448">
    <property type="entry name" value="Nucleotide-diphospho-sugar transferases"/>
    <property type="match status" value="1"/>
</dbReference>
<dbReference type="PANTHER" id="PTHR22916:SF3">
    <property type="entry name" value="UDP-GLCNAC:BETAGAL BETA-1,3-N-ACETYLGLUCOSAMINYLTRANSFERASE-LIKE PROTEIN 1"/>
    <property type="match status" value="1"/>
</dbReference>
<proteinExistence type="predicted"/>
<name>A0A8J7IDT0_9RHOB</name>
<dbReference type="CDD" id="cd00761">
    <property type="entry name" value="Glyco_tranf_GTA_type"/>
    <property type="match status" value="1"/>
</dbReference>
<keyword evidence="4" id="KW-1185">Reference proteome</keyword>
<evidence type="ECO:0000313" key="4">
    <source>
        <dbReference type="Proteomes" id="UP000640583"/>
    </source>
</evidence>
<dbReference type="PANTHER" id="PTHR22916">
    <property type="entry name" value="GLYCOSYLTRANSFERASE"/>
    <property type="match status" value="1"/>
</dbReference>
<dbReference type="Gene3D" id="3.90.550.10">
    <property type="entry name" value="Spore Coat Polysaccharide Biosynthesis Protein SpsA, Chain A"/>
    <property type="match status" value="1"/>
</dbReference>
<reference evidence="3" key="1">
    <citation type="submission" date="2020-10" db="EMBL/GenBank/DDBJ databases">
        <title>Paenihalocynthiibacter styelae gen. nov., sp. nov., isolated from stalked sea squirt Styela clava.</title>
        <authorList>
            <person name="Kim Y.-O."/>
            <person name="Yoon J.-H."/>
        </authorList>
    </citation>
    <scope>NUCLEOTIDE SEQUENCE</scope>
    <source>
        <strain evidence="3">MYP1-1</strain>
    </source>
</reference>
<dbReference type="GO" id="GO:0016758">
    <property type="term" value="F:hexosyltransferase activity"/>
    <property type="evidence" value="ECO:0007669"/>
    <property type="project" value="UniProtKB-ARBA"/>
</dbReference>
<dbReference type="Proteomes" id="UP000640583">
    <property type="component" value="Unassembled WGS sequence"/>
</dbReference>
<protein>
    <submittedName>
        <fullName evidence="3">Glycosyltransferase</fullName>
    </submittedName>
</protein>
<evidence type="ECO:0000256" key="1">
    <source>
        <dbReference type="SAM" id="SignalP"/>
    </source>
</evidence>
<gene>
    <name evidence="3" type="ORF">H1D41_13865</name>
</gene>
<evidence type="ECO:0000259" key="2">
    <source>
        <dbReference type="Pfam" id="PF00535"/>
    </source>
</evidence>
<feature type="domain" description="Glycosyltransferase 2-like" evidence="2">
    <location>
        <begin position="13"/>
        <end position="134"/>
    </location>
</feature>
<feature type="chain" id="PRO_5035248270" evidence="1">
    <location>
        <begin position="22"/>
        <end position="256"/>
    </location>
</feature>
<keyword evidence="1" id="KW-0732">Signal</keyword>
<dbReference type="EMBL" id="JADCKQ010000011">
    <property type="protein sequence ID" value="MBI1494728.1"/>
    <property type="molecule type" value="Genomic_DNA"/>
</dbReference>
<organism evidence="3 4">
    <name type="scientific">Halocynthiibacter styelae</name>
    <dbReference type="NCBI Taxonomy" id="2761955"/>
    <lineage>
        <taxon>Bacteria</taxon>
        <taxon>Pseudomonadati</taxon>
        <taxon>Pseudomonadota</taxon>
        <taxon>Alphaproteobacteria</taxon>
        <taxon>Rhodobacterales</taxon>
        <taxon>Paracoccaceae</taxon>
        <taxon>Halocynthiibacter</taxon>
    </lineage>
</organism>
<sequence length="256" mass="28666">MIKPFKRAMITVSILMPAFNAAHTIDAAIASVCAQNERDWQLLVIDDSSTDATCEIVSARAQTDPRIRLLHNTGPRGAAFARNTGLEVATGRYIAFLDSDDQWLPDKLTQQFALLKETGAPLCYGGYYAKREAGPGNTINVPPHVTYEQLLRGNVIGCLTAIYDTRICGKVPMPPLKRRHDFALWLQILKTHGPACGVTRPVAVLRLASGTLSSNKLVSSYDTWRMYRDIEKLSAMKSAVYLFRHLTQRVWRYRKL</sequence>
<comment type="caution">
    <text evidence="3">The sequence shown here is derived from an EMBL/GenBank/DDBJ whole genome shotgun (WGS) entry which is preliminary data.</text>
</comment>
<feature type="signal peptide" evidence="1">
    <location>
        <begin position="1"/>
        <end position="21"/>
    </location>
</feature>
<dbReference type="InterPro" id="IPR001173">
    <property type="entry name" value="Glyco_trans_2-like"/>
</dbReference>